<dbReference type="KEGG" id="phm:PSMK_07040"/>
<dbReference type="Pfam" id="PF20434">
    <property type="entry name" value="BD-FAE"/>
    <property type="match status" value="1"/>
</dbReference>
<gene>
    <name evidence="5" type="ordered locus">PSMK_07040</name>
</gene>
<reference evidence="5 6" key="1">
    <citation type="submission" date="2012-02" db="EMBL/GenBank/DDBJ databases">
        <title>Complete genome sequence of Phycisphaera mikurensis NBRC 102666.</title>
        <authorList>
            <person name="Ankai A."/>
            <person name="Hosoyama A."/>
            <person name="Terui Y."/>
            <person name="Sekine M."/>
            <person name="Fukai R."/>
            <person name="Kato Y."/>
            <person name="Nakamura S."/>
            <person name="Yamada-Narita S."/>
            <person name="Kawakoshi A."/>
            <person name="Fukunaga Y."/>
            <person name="Yamazaki S."/>
            <person name="Fujita N."/>
        </authorList>
    </citation>
    <scope>NUCLEOTIDE SEQUENCE [LARGE SCALE GENOMIC DNA]</scope>
    <source>
        <strain evidence="6">NBRC 102666 / KCTC 22515 / FYK2301M01</strain>
    </source>
</reference>
<evidence type="ECO:0000259" key="3">
    <source>
        <dbReference type="Pfam" id="PF01738"/>
    </source>
</evidence>
<organism evidence="5 6">
    <name type="scientific">Phycisphaera mikurensis (strain NBRC 102666 / KCTC 22515 / FYK2301M01)</name>
    <dbReference type="NCBI Taxonomy" id="1142394"/>
    <lineage>
        <taxon>Bacteria</taxon>
        <taxon>Pseudomonadati</taxon>
        <taxon>Planctomycetota</taxon>
        <taxon>Phycisphaerae</taxon>
        <taxon>Phycisphaerales</taxon>
        <taxon>Phycisphaeraceae</taxon>
        <taxon>Phycisphaera</taxon>
    </lineage>
</organism>
<evidence type="ECO:0000256" key="1">
    <source>
        <dbReference type="ARBA" id="ARBA00010515"/>
    </source>
</evidence>
<dbReference type="InterPro" id="IPR050300">
    <property type="entry name" value="GDXG_lipolytic_enzyme"/>
</dbReference>
<dbReference type="eggNOG" id="COG0657">
    <property type="taxonomic scope" value="Bacteria"/>
</dbReference>
<dbReference type="PANTHER" id="PTHR48081:SF30">
    <property type="entry name" value="ACETYL-HYDROLASE LIPR-RELATED"/>
    <property type="match status" value="1"/>
</dbReference>
<feature type="domain" description="Dienelactone hydrolase" evidence="3">
    <location>
        <begin position="210"/>
        <end position="290"/>
    </location>
</feature>
<evidence type="ECO:0000256" key="2">
    <source>
        <dbReference type="ARBA" id="ARBA00022801"/>
    </source>
</evidence>
<dbReference type="Pfam" id="PF01738">
    <property type="entry name" value="DLH"/>
    <property type="match status" value="1"/>
</dbReference>
<dbReference type="InterPro" id="IPR049492">
    <property type="entry name" value="BD-FAE-like_dom"/>
</dbReference>
<dbReference type="RefSeq" id="WP_014436083.1">
    <property type="nucleotide sequence ID" value="NC_017080.1"/>
</dbReference>
<dbReference type="SUPFAM" id="SSF53474">
    <property type="entry name" value="alpha/beta-Hydrolases"/>
    <property type="match status" value="1"/>
</dbReference>
<dbReference type="OrthoDB" id="9815425at2"/>
<feature type="domain" description="BD-FAE-like" evidence="4">
    <location>
        <begin position="64"/>
        <end position="168"/>
    </location>
</feature>
<dbReference type="EMBL" id="AP012338">
    <property type="protein sequence ID" value="BAM02863.1"/>
    <property type="molecule type" value="Genomic_DNA"/>
</dbReference>
<dbReference type="InterPro" id="IPR002925">
    <property type="entry name" value="Dienelactn_hydro"/>
</dbReference>
<evidence type="ECO:0000313" key="6">
    <source>
        <dbReference type="Proteomes" id="UP000007881"/>
    </source>
</evidence>
<evidence type="ECO:0000259" key="4">
    <source>
        <dbReference type="Pfam" id="PF20434"/>
    </source>
</evidence>
<dbReference type="Gene3D" id="3.40.50.1820">
    <property type="entry name" value="alpha/beta hydrolase"/>
    <property type="match status" value="1"/>
</dbReference>
<protein>
    <submittedName>
        <fullName evidence="5">Putative esterase</fullName>
    </submittedName>
</protein>
<dbReference type="PANTHER" id="PTHR48081">
    <property type="entry name" value="AB HYDROLASE SUPERFAMILY PROTEIN C4A8.06C"/>
    <property type="match status" value="1"/>
</dbReference>
<dbReference type="HOGENOM" id="CLU_012494_4_3_0"/>
<dbReference type="Proteomes" id="UP000007881">
    <property type="component" value="Chromosome"/>
</dbReference>
<keyword evidence="6" id="KW-1185">Reference proteome</keyword>
<dbReference type="PATRIC" id="fig|1142394.8.peg.727"/>
<sequence length="298" mass="31707">MPMTRSLLFVAALGLLVGWILWRLQSGPPAFASLPGPTRSVVYKTTPQGELRLFLHEPAERGIGPAPAVLFFHGGGWLNGTATQFDGQAGRLADRGIVGIQAEYRLADPHGATPFASLADAITAMRYVRRHAAGLGVDPGRVAAGGGSAGGHLAAALATATAEDLDTDPPADRGVSYRPDALILFNPVYDNGPGGYGHERIGDRYTDFSPLHNLHAGMPPTLVMLGDRDDLVPVATAERFRDGMRGLGVRSELIVYPGETHGFFNPHRGRRVMYERTLAATEAFLASLGWIGPPPGSR</sequence>
<comment type="similarity">
    <text evidence="1">Belongs to the 'GDXG' lipolytic enzyme family.</text>
</comment>
<name>I0IC75_PHYMF</name>
<dbReference type="STRING" id="1142394.PSMK_07040"/>
<accession>I0IC75</accession>
<dbReference type="GO" id="GO:0004806">
    <property type="term" value="F:triacylglycerol lipase activity"/>
    <property type="evidence" value="ECO:0007669"/>
    <property type="project" value="TreeGrafter"/>
</dbReference>
<evidence type="ECO:0000313" key="5">
    <source>
        <dbReference type="EMBL" id="BAM02863.1"/>
    </source>
</evidence>
<keyword evidence="2" id="KW-0378">Hydrolase</keyword>
<dbReference type="AlphaFoldDB" id="I0IC75"/>
<proteinExistence type="inferred from homology"/>
<dbReference type="InterPro" id="IPR029058">
    <property type="entry name" value="AB_hydrolase_fold"/>
</dbReference>